<evidence type="ECO:0000313" key="2">
    <source>
        <dbReference type="EMBL" id="OXA52218.1"/>
    </source>
</evidence>
<sequence>MSVYLGLVYVILIMNLVDVSTGLNNESTINHYHFHVYFFQNNVENTREALDLREAIQQQINNGDLASCRLNVVNTGPRGPHPVGSYETCCNSTSIPFALSFFMQNHGNLSVLLHPLTRMEVLDHTKRAMFLGPKLPLDTSVLAEDLGENLDICRPFLNQEPQVDAPRALSVRSGFHNWFLPLNWSTNSIWSGEHIVPDSMKLSPSEAQTHSKT</sequence>
<dbReference type="SUPFAM" id="SSF143410">
    <property type="entry name" value="DOPA-like"/>
    <property type="match status" value="1"/>
</dbReference>
<protein>
    <submittedName>
        <fullName evidence="2">DOPA 4,5-dioxygenase</fullName>
    </submittedName>
</protein>
<reference evidence="2 3" key="1">
    <citation type="submission" date="2015-12" db="EMBL/GenBank/DDBJ databases">
        <title>The genome of Folsomia candida.</title>
        <authorList>
            <person name="Faddeeva A."/>
            <person name="Derks M.F."/>
            <person name="Anvar Y."/>
            <person name="Smit S."/>
            <person name="Van Straalen N."/>
            <person name="Roelofs D."/>
        </authorList>
    </citation>
    <scope>NUCLEOTIDE SEQUENCE [LARGE SCALE GENOMIC DNA]</scope>
    <source>
        <strain evidence="2 3">VU population</strain>
        <tissue evidence="2">Whole body</tissue>
    </source>
</reference>
<feature type="chain" id="PRO_5013257213" evidence="1">
    <location>
        <begin position="23"/>
        <end position="213"/>
    </location>
</feature>
<name>A0A226E4K7_FOLCA</name>
<evidence type="ECO:0000256" key="1">
    <source>
        <dbReference type="SAM" id="SignalP"/>
    </source>
</evidence>
<dbReference type="AlphaFoldDB" id="A0A226E4K7"/>
<dbReference type="OrthoDB" id="9970095at2759"/>
<keyword evidence="2" id="KW-0223">Dioxygenase</keyword>
<gene>
    <name evidence="2" type="ORF">Fcan01_12924</name>
</gene>
<accession>A0A226E4K7</accession>
<organism evidence="2 3">
    <name type="scientific">Folsomia candida</name>
    <name type="common">Springtail</name>
    <dbReference type="NCBI Taxonomy" id="158441"/>
    <lineage>
        <taxon>Eukaryota</taxon>
        <taxon>Metazoa</taxon>
        <taxon>Ecdysozoa</taxon>
        <taxon>Arthropoda</taxon>
        <taxon>Hexapoda</taxon>
        <taxon>Collembola</taxon>
        <taxon>Entomobryomorpha</taxon>
        <taxon>Isotomoidea</taxon>
        <taxon>Isotomidae</taxon>
        <taxon>Proisotominae</taxon>
        <taxon>Folsomia</taxon>
    </lineage>
</organism>
<dbReference type="EMBL" id="LNIX01000007">
    <property type="protein sequence ID" value="OXA52218.1"/>
    <property type="molecule type" value="Genomic_DNA"/>
</dbReference>
<dbReference type="InterPro" id="IPR023389">
    <property type="entry name" value="DOPA-like_sf"/>
</dbReference>
<evidence type="ECO:0000313" key="3">
    <source>
        <dbReference type="Proteomes" id="UP000198287"/>
    </source>
</evidence>
<dbReference type="InterPro" id="IPR014980">
    <property type="entry name" value="DOPA_dioxygen"/>
</dbReference>
<proteinExistence type="predicted"/>
<keyword evidence="2" id="KW-0560">Oxidoreductase</keyword>
<dbReference type="PANTHER" id="PTHR36423">
    <property type="entry name" value="AFR070WP"/>
    <property type="match status" value="1"/>
</dbReference>
<dbReference type="Pfam" id="PF08883">
    <property type="entry name" value="DOPA_dioxygen"/>
    <property type="match status" value="1"/>
</dbReference>
<dbReference type="PANTHER" id="PTHR36423:SF2">
    <property type="entry name" value="AFR070WP"/>
    <property type="match status" value="1"/>
</dbReference>
<dbReference type="Proteomes" id="UP000198287">
    <property type="component" value="Unassembled WGS sequence"/>
</dbReference>
<keyword evidence="3" id="KW-1185">Reference proteome</keyword>
<comment type="caution">
    <text evidence="2">The sequence shown here is derived from an EMBL/GenBank/DDBJ whole genome shotgun (WGS) entry which is preliminary data.</text>
</comment>
<dbReference type="Gene3D" id="3.30.70.1240">
    <property type="entry name" value="DOPA-like domains"/>
    <property type="match status" value="1"/>
</dbReference>
<feature type="signal peptide" evidence="1">
    <location>
        <begin position="1"/>
        <end position="22"/>
    </location>
</feature>
<keyword evidence="1" id="KW-0732">Signal</keyword>
<dbReference type="GO" id="GO:0051213">
    <property type="term" value="F:dioxygenase activity"/>
    <property type="evidence" value="ECO:0007669"/>
    <property type="project" value="UniProtKB-KW"/>
</dbReference>